<dbReference type="CDD" id="cd06173">
    <property type="entry name" value="MFS_MefA_like"/>
    <property type="match status" value="1"/>
</dbReference>
<evidence type="ECO:0000313" key="9">
    <source>
        <dbReference type="Proteomes" id="UP001589755"/>
    </source>
</evidence>
<feature type="transmembrane region" description="Helical" evidence="6">
    <location>
        <begin position="46"/>
        <end position="66"/>
    </location>
</feature>
<comment type="subcellular location">
    <subcellularLocation>
        <location evidence="1">Cell membrane</location>
        <topology evidence="1">Multi-pass membrane protein</topology>
    </subcellularLocation>
</comment>
<keyword evidence="4 6" id="KW-1133">Transmembrane helix</keyword>
<evidence type="ECO:0000256" key="2">
    <source>
        <dbReference type="ARBA" id="ARBA00022475"/>
    </source>
</evidence>
<evidence type="ECO:0000259" key="7">
    <source>
        <dbReference type="PROSITE" id="PS50850"/>
    </source>
</evidence>
<evidence type="ECO:0000256" key="6">
    <source>
        <dbReference type="SAM" id="Phobius"/>
    </source>
</evidence>
<feature type="transmembrane region" description="Helical" evidence="6">
    <location>
        <begin position="225"/>
        <end position="246"/>
    </location>
</feature>
<feature type="transmembrane region" description="Helical" evidence="6">
    <location>
        <begin position="347"/>
        <end position="366"/>
    </location>
</feature>
<feature type="domain" description="Major facilitator superfamily (MFS) profile" evidence="7">
    <location>
        <begin position="10"/>
        <end position="401"/>
    </location>
</feature>
<evidence type="ECO:0000313" key="8">
    <source>
        <dbReference type="EMBL" id="MFC0210464.1"/>
    </source>
</evidence>
<keyword evidence="3 6" id="KW-0812">Transmembrane</keyword>
<feature type="transmembrane region" description="Helical" evidence="6">
    <location>
        <begin position="168"/>
        <end position="188"/>
    </location>
</feature>
<dbReference type="InterPro" id="IPR036259">
    <property type="entry name" value="MFS_trans_sf"/>
</dbReference>
<dbReference type="SUPFAM" id="SSF103473">
    <property type="entry name" value="MFS general substrate transporter"/>
    <property type="match status" value="1"/>
</dbReference>
<dbReference type="Gene3D" id="1.20.1250.20">
    <property type="entry name" value="MFS general substrate transporter like domains"/>
    <property type="match status" value="1"/>
</dbReference>
<protein>
    <submittedName>
        <fullName evidence="8">MFS transporter</fullName>
    </submittedName>
</protein>
<evidence type="ECO:0000256" key="3">
    <source>
        <dbReference type="ARBA" id="ARBA00022692"/>
    </source>
</evidence>
<evidence type="ECO:0000256" key="1">
    <source>
        <dbReference type="ARBA" id="ARBA00004651"/>
    </source>
</evidence>
<gene>
    <name evidence="8" type="ORF">ACFFJ2_18910</name>
</gene>
<feature type="transmembrane region" description="Helical" evidence="6">
    <location>
        <begin position="283"/>
        <end position="302"/>
    </location>
</feature>
<reference evidence="8 9" key="1">
    <citation type="submission" date="2024-09" db="EMBL/GenBank/DDBJ databases">
        <authorList>
            <person name="Sun Q."/>
            <person name="Mori K."/>
        </authorList>
    </citation>
    <scope>NUCLEOTIDE SEQUENCE [LARGE SCALE GENOMIC DNA]</scope>
    <source>
        <strain evidence="8 9">CCM 8543</strain>
    </source>
</reference>
<dbReference type="InterPro" id="IPR011701">
    <property type="entry name" value="MFS"/>
</dbReference>
<feature type="transmembrane region" description="Helical" evidence="6">
    <location>
        <begin position="20"/>
        <end position="40"/>
    </location>
</feature>
<dbReference type="PROSITE" id="PS50850">
    <property type="entry name" value="MFS"/>
    <property type="match status" value="1"/>
</dbReference>
<dbReference type="Proteomes" id="UP001589755">
    <property type="component" value="Unassembled WGS sequence"/>
</dbReference>
<keyword evidence="9" id="KW-1185">Reference proteome</keyword>
<feature type="transmembrane region" description="Helical" evidence="6">
    <location>
        <begin position="314"/>
        <end position="335"/>
    </location>
</feature>
<keyword evidence="2" id="KW-1003">Cell membrane</keyword>
<dbReference type="RefSeq" id="WP_261522744.1">
    <property type="nucleotide sequence ID" value="NZ_JAODNW010000040.1"/>
</dbReference>
<dbReference type="PANTHER" id="PTHR23513">
    <property type="entry name" value="INTEGRAL MEMBRANE EFFLUX PROTEIN-RELATED"/>
    <property type="match status" value="1"/>
</dbReference>
<feature type="transmembrane region" description="Helical" evidence="6">
    <location>
        <begin position="252"/>
        <end position="271"/>
    </location>
</feature>
<comment type="caution">
    <text evidence="8">The sequence shown here is derived from an EMBL/GenBank/DDBJ whole genome shotgun (WGS) entry which is preliminary data.</text>
</comment>
<accession>A0ABV6DCS5</accession>
<name>A0ABV6DCS5_9HYPH</name>
<feature type="transmembrane region" description="Helical" evidence="6">
    <location>
        <begin position="378"/>
        <end position="397"/>
    </location>
</feature>
<keyword evidence="5 6" id="KW-0472">Membrane</keyword>
<sequence>MLFEVLRNPTYQRLFSAQIIALLGTGLLTVALGLLAFDAAGEEAGVVLGTVFFIKMVAYVGLSPLANAIVSRLPPRRVLVAMDLIRAAAALCLPFVDSVWQIYLLIFVLQGASATFTPTFQALIPEILPDERQYTRALSLSRLAYDLENLVSPVLAGLALLFVSYHWLFGGTVFGFLLSALLVVSAALPRRERAQQAQPFLDRLSRGMRIYLATPRLRGLLSLNLAAAAIGAMVIVNTVVIVRAGFGLGEPQVAMALGAFGAGSMTAALLLPRLLDRLDDRTVMLAGAAVVSTLFLGLSLGLGSFTRPGWPGFLALWLVVGFCYAVVLTPSGRLLRRSAQREDLSPVFAAHFALSHACWLVTYPLAGWLGARLGMAETALVLGLLAVTGVLTALLLWPVRGDKFVLEHEHTDLDPADPHIADAVRTPHGWRHAHVFNIDDRHRRWPS</sequence>
<evidence type="ECO:0000256" key="5">
    <source>
        <dbReference type="ARBA" id="ARBA00023136"/>
    </source>
</evidence>
<dbReference type="PANTHER" id="PTHR23513:SF6">
    <property type="entry name" value="MAJOR FACILITATOR SUPERFAMILY ASSOCIATED DOMAIN-CONTAINING PROTEIN"/>
    <property type="match status" value="1"/>
</dbReference>
<organism evidence="8 9">
    <name type="scientific">Chelativorans intermedius</name>
    <dbReference type="NCBI Taxonomy" id="515947"/>
    <lineage>
        <taxon>Bacteria</taxon>
        <taxon>Pseudomonadati</taxon>
        <taxon>Pseudomonadota</taxon>
        <taxon>Alphaproteobacteria</taxon>
        <taxon>Hyphomicrobiales</taxon>
        <taxon>Phyllobacteriaceae</taxon>
        <taxon>Chelativorans</taxon>
    </lineage>
</organism>
<proteinExistence type="predicted"/>
<dbReference type="InterPro" id="IPR020846">
    <property type="entry name" value="MFS_dom"/>
</dbReference>
<dbReference type="EMBL" id="JBHLXD010000055">
    <property type="protein sequence ID" value="MFC0210464.1"/>
    <property type="molecule type" value="Genomic_DNA"/>
</dbReference>
<dbReference type="Pfam" id="PF07690">
    <property type="entry name" value="MFS_1"/>
    <property type="match status" value="1"/>
</dbReference>
<evidence type="ECO:0000256" key="4">
    <source>
        <dbReference type="ARBA" id="ARBA00022989"/>
    </source>
</evidence>